<reference evidence="2 3" key="1">
    <citation type="submission" date="2024-03" db="EMBL/GenBank/DDBJ databases">
        <title>Human intestinal bacterial collection.</title>
        <authorList>
            <person name="Pauvert C."/>
            <person name="Hitch T.C.A."/>
            <person name="Clavel T."/>
        </authorList>
    </citation>
    <scope>NUCLEOTIDE SEQUENCE [LARGE SCALE GENOMIC DNA]</scope>
    <source>
        <strain evidence="2 3">CLA-JM-H44</strain>
    </source>
</reference>
<protein>
    <submittedName>
        <fullName evidence="2">DUF378 domain-containing protein</fullName>
    </submittedName>
</protein>
<accession>A0ABV1E0F5</accession>
<dbReference type="Proteomes" id="UP001489509">
    <property type="component" value="Unassembled WGS sequence"/>
</dbReference>
<name>A0ABV1E0F5_9FIRM</name>
<gene>
    <name evidence="2" type="ORF">WMO26_08125</name>
</gene>
<comment type="caution">
    <text evidence="2">The sequence shown here is derived from an EMBL/GenBank/DDBJ whole genome shotgun (WGS) entry which is preliminary data.</text>
</comment>
<dbReference type="PANTHER" id="PTHR37304">
    <property type="entry name" value="MEMBRANE PROTEIN-RELATED"/>
    <property type="match status" value="1"/>
</dbReference>
<evidence type="ECO:0000313" key="3">
    <source>
        <dbReference type="Proteomes" id="UP001489509"/>
    </source>
</evidence>
<dbReference type="RefSeq" id="WP_349219486.1">
    <property type="nucleotide sequence ID" value="NZ_JBBMFD010000012.1"/>
</dbReference>
<proteinExistence type="predicted"/>
<feature type="transmembrane region" description="Helical" evidence="1">
    <location>
        <begin position="38"/>
        <end position="59"/>
    </location>
</feature>
<sequence>MLDKISLILVIIGALNWGSIGLFQFDAVAWLFGGQGAAVSRVIYTLVLLGGLWCISLLFRDREVIESHE</sequence>
<dbReference type="Pfam" id="PF04070">
    <property type="entry name" value="DUF378"/>
    <property type="match status" value="1"/>
</dbReference>
<keyword evidence="1" id="KW-0472">Membrane</keyword>
<feature type="transmembrane region" description="Helical" evidence="1">
    <location>
        <begin position="7"/>
        <end position="32"/>
    </location>
</feature>
<evidence type="ECO:0000313" key="2">
    <source>
        <dbReference type="EMBL" id="MEQ2440787.1"/>
    </source>
</evidence>
<organism evidence="2 3">
    <name type="scientific">Solibaculum intestinale</name>
    <dbReference type="NCBI Taxonomy" id="3133165"/>
    <lineage>
        <taxon>Bacteria</taxon>
        <taxon>Bacillati</taxon>
        <taxon>Bacillota</taxon>
        <taxon>Clostridia</taxon>
        <taxon>Eubacteriales</taxon>
        <taxon>Oscillospiraceae</taxon>
        <taxon>Solibaculum</taxon>
    </lineage>
</organism>
<keyword evidence="1" id="KW-1133">Transmembrane helix</keyword>
<evidence type="ECO:0000256" key="1">
    <source>
        <dbReference type="SAM" id="Phobius"/>
    </source>
</evidence>
<keyword evidence="1" id="KW-0812">Transmembrane</keyword>
<dbReference type="InterPro" id="IPR007211">
    <property type="entry name" value="DUF378"/>
</dbReference>
<dbReference type="PANTHER" id="PTHR37304:SF1">
    <property type="entry name" value="MEMBRANE PROTEIN"/>
    <property type="match status" value="1"/>
</dbReference>
<keyword evidence="3" id="KW-1185">Reference proteome</keyword>
<dbReference type="EMBL" id="JBBMFD010000012">
    <property type="protein sequence ID" value="MEQ2440787.1"/>
    <property type="molecule type" value="Genomic_DNA"/>
</dbReference>